<dbReference type="OrthoDB" id="550309at2759"/>
<feature type="region of interest" description="Disordered" evidence="1">
    <location>
        <begin position="339"/>
        <end position="358"/>
    </location>
</feature>
<sequence>MPSQRQQKITLKSSNSEGARLLRQSTNPLLSLRCGHGHNELTRAEKAKQESFKDELQNGGVKSRSNGKAVVAENAKEDMFEVLRIKEVLCNSHEESEAGLFESLRRLQLMDLSVETLQVTEIGIIVSALFRSTSRSRLVSFVRIGFVRIHLINLFSSCSIMAYPQNSVDTVNAKNRKMKNGTDSLEIPDKKAKHLDDVTVKAKAETRKKKLPEGFQQVGKGISSYFVRTRKEQRLQGPVSKLITLTSKSHYNNEHDPMSPQEQGLNKMIKNKPDVNRNKDKITVPGSSLTDRQENRFMDGAAMQDKFEAAKRKLQTDRSGRTVLIVELHELPKRGLGRAYSQAKQEKNSQRWANRRWR</sequence>
<proteinExistence type="predicted"/>
<accession>A0A8X7ZCP4</accession>
<comment type="caution">
    <text evidence="2">The sequence shown here is derived from an EMBL/GenBank/DDBJ whole genome shotgun (WGS) entry which is preliminary data.</text>
</comment>
<evidence type="ECO:0000313" key="3">
    <source>
        <dbReference type="Proteomes" id="UP000886885"/>
    </source>
</evidence>
<feature type="compositionally biased region" description="Basic and acidic residues" evidence="1">
    <location>
        <begin position="44"/>
        <end position="56"/>
    </location>
</feature>
<protein>
    <submittedName>
        <fullName evidence="2">Uncharacterized protein</fullName>
    </submittedName>
</protein>
<dbReference type="AlphaFoldDB" id="A0A8X7ZCP4"/>
<evidence type="ECO:0000313" key="2">
    <source>
        <dbReference type="EMBL" id="KAG6769073.1"/>
    </source>
</evidence>
<dbReference type="PANTHER" id="PTHR46554:SF2">
    <property type="entry name" value="TFIIS N-TERMINAL DOMAIN-CONTAINING PROTEIN"/>
    <property type="match status" value="1"/>
</dbReference>
<reference evidence="2" key="1">
    <citation type="journal article" date="2020" name="bioRxiv">
        <title>Hybrid origin of Populus tomentosa Carr. identified through genome sequencing and phylogenomic analysis.</title>
        <authorList>
            <person name="An X."/>
            <person name="Gao K."/>
            <person name="Chen Z."/>
            <person name="Li J."/>
            <person name="Yang X."/>
            <person name="Yang X."/>
            <person name="Zhou J."/>
            <person name="Guo T."/>
            <person name="Zhao T."/>
            <person name="Huang S."/>
            <person name="Miao D."/>
            <person name="Khan W.U."/>
            <person name="Rao P."/>
            <person name="Ye M."/>
            <person name="Lei B."/>
            <person name="Liao W."/>
            <person name="Wang J."/>
            <person name="Ji L."/>
            <person name="Li Y."/>
            <person name="Guo B."/>
            <person name="Mustafa N.S."/>
            <person name="Li S."/>
            <person name="Yun Q."/>
            <person name="Keller S.R."/>
            <person name="Mao J."/>
            <person name="Zhang R."/>
            <person name="Strauss S.H."/>
        </authorList>
    </citation>
    <scope>NUCLEOTIDE SEQUENCE</scope>
    <source>
        <strain evidence="2">GM15</strain>
        <tissue evidence="2">Leaf</tissue>
    </source>
</reference>
<dbReference type="EMBL" id="JAAWWB010000012">
    <property type="protein sequence ID" value="KAG6769073.1"/>
    <property type="molecule type" value="Genomic_DNA"/>
</dbReference>
<name>A0A8X7ZCP4_POPTO</name>
<evidence type="ECO:0000256" key="1">
    <source>
        <dbReference type="SAM" id="MobiDB-lite"/>
    </source>
</evidence>
<dbReference type="PANTHER" id="PTHR46554">
    <property type="entry name" value="MEDIATOR OF RNA POLYMERASE II TRANSCRIPTION SUBUNIT 26A-RELATED"/>
    <property type="match status" value="1"/>
</dbReference>
<gene>
    <name evidence="2" type="ORF">POTOM_024688</name>
</gene>
<dbReference type="Proteomes" id="UP000886885">
    <property type="component" value="Chromosome 6D"/>
</dbReference>
<feature type="region of interest" description="Disordered" evidence="1">
    <location>
        <begin position="44"/>
        <end position="63"/>
    </location>
</feature>
<organism evidence="2 3">
    <name type="scientific">Populus tomentosa</name>
    <name type="common">Chinese white poplar</name>
    <dbReference type="NCBI Taxonomy" id="118781"/>
    <lineage>
        <taxon>Eukaryota</taxon>
        <taxon>Viridiplantae</taxon>
        <taxon>Streptophyta</taxon>
        <taxon>Embryophyta</taxon>
        <taxon>Tracheophyta</taxon>
        <taxon>Spermatophyta</taxon>
        <taxon>Magnoliopsida</taxon>
        <taxon>eudicotyledons</taxon>
        <taxon>Gunneridae</taxon>
        <taxon>Pentapetalae</taxon>
        <taxon>rosids</taxon>
        <taxon>fabids</taxon>
        <taxon>Malpighiales</taxon>
        <taxon>Salicaceae</taxon>
        <taxon>Saliceae</taxon>
        <taxon>Populus</taxon>
    </lineage>
</organism>
<keyword evidence="3" id="KW-1185">Reference proteome</keyword>